<proteinExistence type="predicted"/>
<evidence type="ECO:0000313" key="2">
    <source>
        <dbReference type="Proteomes" id="UP000287224"/>
    </source>
</evidence>
<protein>
    <submittedName>
        <fullName evidence="1">Uncharacterized protein</fullName>
    </submittedName>
</protein>
<sequence>MHGEVPLKTLRPGAVFITHDGIYAVKSQYQYNRSHNAQSLCILLENGEIAYFDDGNNTLVREIKCSFDSMLLVDERESR</sequence>
<keyword evidence="2" id="KW-1185">Reference proteome</keyword>
<comment type="caution">
    <text evidence="1">The sequence shown here is derived from an EMBL/GenBank/DDBJ whole genome shotgun (WGS) entry which is preliminary data.</text>
</comment>
<evidence type="ECO:0000313" key="1">
    <source>
        <dbReference type="EMBL" id="GCE02960.1"/>
    </source>
</evidence>
<dbReference type="EMBL" id="BIFQ01000001">
    <property type="protein sequence ID" value="GCE02960.1"/>
    <property type="molecule type" value="Genomic_DNA"/>
</dbReference>
<dbReference type="RefSeq" id="WP_126594286.1">
    <property type="nucleotide sequence ID" value="NZ_BIFQ01000001.1"/>
</dbReference>
<name>A0A401Z7X0_9CHLR</name>
<dbReference type="Proteomes" id="UP000287224">
    <property type="component" value="Unassembled WGS sequence"/>
</dbReference>
<reference evidence="2" key="1">
    <citation type="submission" date="2018-12" db="EMBL/GenBank/DDBJ databases">
        <title>Tengunoibacter tsumagoiensis gen. nov., sp. nov., Dictyobacter kobayashii sp. nov., D. alpinus sp. nov., and D. joshuensis sp. nov. and description of Dictyobacteraceae fam. nov. within the order Ktedonobacterales isolated from Tengu-no-mugimeshi.</title>
        <authorList>
            <person name="Wang C.M."/>
            <person name="Zheng Y."/>
            <person name="Sakai Y."/>
            <person name="Toyoda A."/>
            <person name="Minakuchi Y."/>
            <person name="Abe K."/>
            <person name="Yokota A."/>
            <person name="Yabe S."/>
        </authorList>
    </citation>
    <scope>NUCLEOTIDE SEQUENCE [LARGE SCALE GENOMIC DNA]</scope>
    <source>
        <strain evidence="2">S-27</strain>
    </source>
</reference>
<dbReference type="AlphaFoldDB" id="A0A401Z7X0"/>
<organism evidence="1 2">
    <name type="scientific">Dictyobacter aurantiacus</name>
    <dbReference type="NCBI Taxonomy" id="1936993"/>
    <lineage>
        <taxon>Bacteria</taxon>
        <taxon>Bacillati</taxon>
        <taxon>Chloroflexota</taxon>
        <taxon>Ktedonobacteria</taxon>
        <taxon>Ktedonobacterales</taxon>
        <taxon>Dictyobacteraceae</taxon>
        <taxon>Dictyobacter</taxon>
    </lineage>
</organism>
<gene>
    <name evidence="1" type="ORF">KDAU_02890</name>
</gene>
<accession>A0A401Z7X0</accession>